<keyword evidence="1" id="KW-0472">Membrane</keyword>
<reference evidence="2 3" key="1">
    <citation type="submission" date="2019-07" db="EMBL/GenBank/DDBJ databases">
        <title>Microlunatus dokdonensis sp. nov. isolated from the rhizospheric soil of the wild plant Elymus tsukushiensis.</title>
        <authorList>
            <person name="Ghim S.-Y."/>
            <person name="Hwang Y.-J."/>
            <person name="Son J.-S."/>
            <person name="Shin J.-H."/>
        </authorList>
    </citation>
    <scope>NUCLEOTIDE SEQUENCE [LARGE SCALE GENOMIC DNA]</scope>
    <source>
        <strain evidence="2 3">KUDC0627</strain>
    </source>
</reference>
<evidence type="ECO:0008006" key="4">
    <source>
        <dbReference type="Google" id="ProtNLM"/>
    </source>
</evidence>
<keyword evidence="1" id="KW-1133">Transmembrane helix</keyword>
<keyword evidence="1" id="KW-0812">Transmembrane</keyword>
<gene>
    <name evidence="2" type="ORF">FOE78_01510</name>
</gene>
<dbReference type="KEGG" id="mik:FOE78_01510"/>
<dbReference type="OrthoDB" id="3727746at2"/>
<name>A0A516PUB1_9ACTN</name>
<evidence type="ECO:0000313" key="2">
    <source>
        <dbReference type="EMBL" id="QDP94767.1"/>
    </source>
</evidence>
<proteinExistence type="predicted"/>
<evidence type="ECO:0000256" key="1">
    <source>
        <dbReference type="SAM" id="Phobius"/>
    </source>
</evidence>
<accession>A0A516PUB1</accession>
<protein>
    <recommendedName>
        <fullName evidence="4">DUF4352 domain-containing protein</fullName>
    </recommendedName>
</protein>
<dbReference type="EMBL" id="CP041692">
    <property type="protein sequence ID" value="QDP94767.1"/>
    <property type="molecule type" value="Genomic_DNA"/>
</dbReference>
<keyword evidence="3" id="KW-1185">Reference proteome</keyword>
<evidence type="ECO:0000313" key="3">
    <source>
        <dbReference type="Proteomes" id="UP000319263"/>
    </source>
</evidence>
<dbReference type="AlphaFoldDB" id="A0A516PUB1"/>
<organism evidence="2 3">
    <name type="scientific">Microlunatus elymi</name>
    <dbReference type="NCBI Taxonomy" id="2596828"/>
    <lineage>
        <taxon>Bacteria</taxon>
        <taxon>Bacillati</taxon>
        <taxon>Actinomycetota</taxon>
        <taxon>Actinomycetes</taxon>
        <taxon>Propionibacteriales</taxon>
        <taxon>Propionibacteriaceae</taxon>
        <taxon>Microlunatus</taxon>
    </lineage>
</organism>
<sequence length="182" mass="20538">MITSNRLSDRARSWIVAMIAFCCVLIFLVVWTTYATTHTKDRFEQLPAGATGTLAESTFRVLELKQTEVMTDGEDQHPSDANEVWVVATMDLTLSHPVRNPTCTLELVAEGNRTWEPVTTEFFDRSLPQYCGGDTDEHPIKVGQPWRFEQVFRVPTRFVDHIYGVALVDHGTAAPMKVLRPA</sequence>
<dbReference type="RefSeq" id="WP_143984756.1">
    <property type="nucleotide sequence ID" value="NZ_CP041692.1"/>
</dbReference>
<feature type="transmembrane region" description="Helical" evidence="1">
    <location>
        <begin position="12"/>
        <end position="34"/>
    </location>
</feature>
<dbReference type="Proteomes" id="UP000319263">
    <property type="component" value="Chromosome"/>
</dbReference>